<feature type="non-terminal residue" evidence="6">
    <location>
        <position position="1"/>
    </location>
</feature>
<feature type="transmembrane region" description="Helical" evidence="5">
    <location>
        <begin position="273"/>
        <end position="289"/>
    </location>
</feature>
<dbReference type="GO" id="GO:0005783">
    <property type="term" value="C:endoplasmic reticulum"/>
    <property type="evidence" value="ECO:0007669"/>
    <property type="project" value="TreeGrafter"/>
</dbReference>
<dbReference type="EMBL" id="AUSU01004997">
    <property type="protein sequence ID" value="EPS64183.1"/>
    <property type="molecule type" value="Genomic_DNA"/>
</dbReference>
<evidence type="ECO:0000256" key="5">
    <source>
        <dbReference type="SAM" id="Phobius"/>
    </source>
</evidence>
<keyword evidence="2 5" id="KW-0812">Transmembrane</keyword>
<evidence type="ECO:0008006" key="8">
    <source>
        <dbReference type="Google" id="ProtNLM"/>
    </source>
</evidence>
<evidence type="ECO:0000256" key="3">
    <source>
        <dbReference type="ARBA" id="ARBA00022989"/>
    </source>
</evidence>
<gene>
    <name evidence="6" type="ORF">M569_10598</name>
</gene>
<protein>
    <recommendedName>
        <fullName evidence="8">GPI-anchored wall transfer protein</fullName>
    </recommendedName>
</protein>
<dbReference type="InterPro" id="IPR009447">
    <property type="entry name" value="PIGW/GWT1"/>
</dbReference>
<name>S8DMG3_9LAMI</name>
<dbReference type="OrthoDB" id="15270at2759"/>
<comment type="caution">
    <text evidence="6">The sequence shown here is derived from an EMBL/GenBank/DDBJ whole genome shotgun (WGS) entry which is preliminary data.</text>
</comment>
<keyword evidence="3 5" id="KW-1133">Transmembrane helix</keyword>
<comment type="subcellular location">
    <subcellularLocation>
        <location evidence="1">Membrane</location>
        <topology evidence="1">Multi-pass membrane protein</topology>
    </subcellularLocation>
</comment>
<evidence type="ECO:0000256" key="4">
    <source>
        <dbReference type="ARBA" id="ARBA00023136"/>
    </source>
</evidence>
<feature type="transmembrane region" description="Helical" evidence="5">
    <location>
        <begin position="368"/>
        <end position="392"/>
    </location>
</feature>
<feature type="transmembrane region" description="Helical" evidence="5">
    <location>
        <begin position="239"/>
        <end position="261"/>
    </location>
</feature>
<feature type="transmembrane region" description="Helical" evidence="5">
    <location>
        <begin position="301"/>
        <end position="321"/>
    </location>
</feature>
<dbReference type="PANTHER" id="PTHR20661:SF0">
    <property type="entry name" value="PHOSPHATIDYLINOSITOL-GLYCAN BIOSYNTHESIS CLASS W PROTEIN"/>
    <property type="match status" value="1"/>
</dbReference>
<organism evidence="6 7">
    <name type="scientific">Genlisea aurea</name>
    <dbReference type="NCBI Taxonomy" id="192259"/>
    <lineage>
        <taxon>Eukaryota</taxon>
        <taxon>Viridiplantae</taxon>
        <taxon>Streptophyta</taxon>
        <taxon>Embryophyta</taxon>
        <taxon>Tracheophyta</taxon>
        <taxon>Spermatophyta</taxon>
        <taxon>Magnoliopsida</taxon>
        <taxon>eudicotyledons</taxon>
        <taxon>Gunneridae</taxon>
        <taxon>Pentapetalae</taxon>
        <taxon>asterids</taxon>
        <taxon>lamiids</taxon>
        <taxon>Lamiales</taxon>
        <taxon>Lentibulariaceae</taxon>
        <taxon>Genlisea</taxon>
    </lineage>
</organism>
<keyword evidence="4 5" id="KW-0472">Membrane</keyword>
<sequence>KKSLKAYMIALIFDYLSITIPYVLFMTVSSYTCSNTASPISMQKCLAFEFCLISRAGIKHALKCEAGSSGSARAYISSYRVSMMLATCISILAVDFEIFPRRLAKTETYGSSLMDLGVGSFVFANALVSRQARGLLNMSLGGAIRSSSPLIILGFARLISTSTVNYQVHVGEYGVHWNFFFSLAAVAMLTSIFRIHPHNCAVVGSTILIGYQAALLSGLNKYILFEERGHNIFSQNKEGILSILGYWGLYLIGVRIGNYFFIGGSMNQRRARGVWTLCLFFWLLTLFLDKNVEKISRRMCNMAYVSLTLACNLEALAIIMVPGSRSSVVILEDAFDRNSLACFLAANVLTGVVNLCVDTLSVKSASAVFILLGYTFALCGVAGCADFLGVVLKFW</sequence>
<evidence type="ECO:0000256" key="1">
    <source>
        <dbReference type="ARBA" id="ARBA00004141"/>
    </source>
</evidence>
<dbReference type="GO" id="GO:0072659">
    <property type="term" value="P:protein localization to plasma membrane"/>
    <property type="evidence" value="ECO:0007669"/>
    <property type="project" value="TreeGrafter"/>
</dbReference>
<feature type="transmembrane region" description="Helical" evidence="5">
    <location>
        <begin position="174"/>
        <end position="193"/>
    </location>
</feature>
<dbReference type="PANTHER" id="PTHR20661">
    <property type="entry name" value="PHOSPHATIDYLINOSITOL-GLYCAN BIOSYNTHESIS CLASS W PROTEIN"/>
    <property type="match status" value="1"/>
</dbReference>
<dbReference type="GO" id="GO:0032216">
    <property type="term" value="F:glucosaminyl-phosphatidylinositol O-acyltransferase activity"/>
    <property type="evidence" value="ECO:0007669"/>
    <property type="project" value="TreeGrafter"/>
</dbReference>
<feature type="transmembrane region" description="Helical" evidence="5">
    <location>
        <begin position="341"/>
        <end position="362"/>
    </location>
</feature>
<feature type="transmembrane region" description="Helical" evidence="5">
    <location>
        <begin position="6"/>
        <end position="25"/>
    </location>
</feature>
<proteinExistence type="predicted"/>
<evidence type="ECO:0000313" key="7">
    <source>
        <dbReference type="Proteomes" id="UP000015453"/>
    </source>
</evidence>
<dbReference type="GO" id="GO:0016020">
    <property type="term" value="C:membrane"/>
    <property type="evidence" value="ECO:0007669"/>
    <property type="project" value="UniProtKB-SubCell"/>
</dbReference>
<feature type="transmembrane region" description="Helical" evidence="5">
    <location>
        <begin position="200"/>
        <end position="219"/>
    </location>
</feature>
<dbReference type="AlphaFoldDB" id="S8DMG3"/>
<accession>S8DMG3</accession>
<dbReference type="Proteomes" id="UP000015453">
    <property type="component" value="Unassembled WGS sequence"/>
</dbReference>
<feature type="transmembrane region" description="Helical" evidence="5">
    <location>
        <begin position="81"/>
        <end position="99"/>
    </location>
</feature>
<reference evidence="6 7" key="1">
    <citation type="journal article" date="2013" name="BMC Genomics">
        <title>The miniature genome of a carnivorous plant Genlisea aurea contains a low number of genes and short non-coding sequences.</title>
        <authorList>
            <person name="Leushkin E.V."/>
            <person name="Sutormin R.A."/>
            <person name="Nabieva E.R."/>
            <person name="Penin A.A."/>
            <person name="Kondrashov A.S."/>
            <person name="Logacheva M.D."/>
        </authorList>
    </citation>
    <scope>NUCLEOTIDE SEQUENCE [LARGE SCALE GENOMIC DNA]</scope>
</reference>
<evidence type="ECO:0000313" key="6">
    <source>
        <dbReference type="EMBL" id="EPS64183.1"/>
    </source>
</evidence>
<dbReference type="GO" id="GO:0006506">
    <property type="term" value="P:GPI anchor biosynthetic process"/>
    <property type="evidence" value="ECO:0007669"/>
    <property type="project" value="InterPro"/>
</dbReference>
<keyword evidence="7" id="KW-1185">Reference proteome</keyword>
<dbReference type="Pfam" id="PF06423">
    <property type="entry name" value="GWT1"/>
    <property type="match status" value="1"/>
</dbReference>
<evidence type="ECO:0000256" key="2">
    <source>
        <dbReference type="ARBA" id="ARBA00022692"/>
    </source>
</evidence>